<evidence type="ECO:0000256" key="2">
    <source>
        <dbReference type="ARBA" id="ARBA00022741"/>
    </source>
</evidence>
<evidence type="ECO:0008006" key="5">
    <source>
        <dbReference type="Google" id="ProtNLM"/>
    </source>
</evidence>
<dbReference type="EnsemblMetazoa" id="G35344.3">
    <property type="protein sequence ID" value="G35344.3:cds"/>
    <property type="gene ID" value="G35344"/>
</dbReference>
<evidence type="ECO:0000313" key="3">
    <source>
        <dbReference type="EnsemblMetazoa" id="G35344.1:cds"/>
    </source>
</evidence>
<sequence length="220" mass="24831">MASSGSKDGQLQIKVVLLGAASVGKTCLVSRYVHDRFTSNYQNTIGAAFVSKKIEALGKRVTLNIWDTAGSERYQSMTKMYYRGARAAILCYDLTERTSFDKIRYWVGELQENEQHCRIYLCGTKKDLIDNDTRTRAVPQNEAGIIAQDLRTEHFETSSLTGENVEAVFQRIGEDYVRNMHSYPENQPKQEDDTQQAFHIGKSEEKGTTSSCALGSCFKR</sequence>
<dbReference type="PANTHER" id="PTHR47978">
    <property type="match status" value="1"/>
</dbReference>
<dbReference type="PROSITE" id="PS51419">
    <property type="entry name" value="RAB"/>
    <property type="match status" value="1"/>
</dbReference>
<dbReference type="AlphaFoldDB" id="A0A8W8MW82"/>
<dbReference type="Gene3D" id="3.40.50.300">
    <property type="entry name" value="P-loop containing nucleotide triphosphate hydrolases"/>
    <property type="match status" value="1"/>
</dbReference>
<name>A0A8W8MW82_MAGGI</name>
<dbReference type="GO" id="GO:0005525">
    <property type="term" value="F:GTP binding"/>
    <property type="evidence" value="ECO:0007669"/>
    <property type="project" value="InterPro"/>
</dbReference>
<dbReference type="PRINTS" id="PR00449">
    <property type="entry name" value="RASTRNSFRMNG"/>
</dbReference>
<organism evidence="3 4">
    <name type="scientific">Magallana gigas</name>
    <name type="common">Pacific oyster</name>
    <name type="synonym">Crassostrea gigas</name>
    <dbReference type="NCBI Taxonomy" id="29159"/>
    <lineage>
        <taxon>Eukaryota</taxon>
        <taxon>Metazoa</taxon>
        <taxon>Spiralia</taxon>
        <taxon>Lophotrochozoa</taxon>
        <taxon>Mollusca</taxon>
        <taxon>Bivalvia</taxon>
        <taxon>Autobranchia</taxon>
        <taxon>Pteriomorphia</taxon>
        <taxon>Ostreida</taxon>
        <taxon>Ostreoidea</taxon>
        <taxon>Ostreidae</taxon>
        <taxon>Magallana</taxon>
    </lineage>
</organism>
<comment type="similarity">
    <text evidence="1">Belongs to the small GTPase superfamily. Rab family.</text>
</comment>
<protein>
    <recommendedName>
        <fullName evidence="5">Ras-related protein Rab-24</fullName>
    </recommendedName>
</protein>
<dbReference type="SMART" id="SM00174">
    <property type="entry name" value="RHO"/>
    <property type="match status" value="1"/>
</dbReference>
<keyword evidence="4" id="KW-1185">Reference proteome</keyword>
<dbReference type="SUPFAM" id="SSF52540">
    <property type="entry name" value="P-loop containing nucleoside triphosphate hydrolases"/>
    <property type="match status" value="1"/>
</dbReference>
<dbReference type="FunFam" id="3.40.50.300:FF:001204">
    <property type="entry name" value="Small GTP-binding protein, putative"/>
    <property type="match status" value="1"/>
</dbReference>
<keyword evidence="2" id="KW-0547">Nucleotide-binding</keyword>
<dbReference type="InterPro" id="IPR001806">
    <property type="entry name" value="Small_GTPase"/>
</dbReference>
<reference evidence="3" key="1">
    <citation type="submission" date="2022-08" db="UniProtKB">
        <authorList>
            <consortium name="EnsemblMetazoa"/>
        </authorList>
    </citation>
    <scope>IDENTIFICATION</scope>
    <source>
        <strain evidence="3">05x7-T-G4-1.051#20</strain>
    </source>
</reference>
<accession>A0A8W8MW82</accession>
<dbReference type="InterPro" id="IPR027417">
    <property type="entry name" value="P-loop_NTPase"/>
</dbReference>
<dbReference type="PROSITE" id="PS51420">
    <property type="entry name" value="RHO"/>
    <property type="match status" value="1"/>
</dbReference>
<dbReference type="Proteomes" id="UP000005408">
    <property type="component" value="Unassembled WGS sequence"/>
</dbReference>
<dbReference type="NCBIfam" id="TIGR00231">
    <property type="entry name" value="small_GTP"/>
    <property type="match status" value="1"/>
</dbReference>
<dbReference type="SMART" id="SM00176">
    <property type="entry name" value="RAN"/>
    <property type="match status" value="1"/>
</dbReference>
<dbReference type="EnsemblMetazoa" id="G35344.1">
    <property type="protein sequence ID" value="G35344.1:cds"/>
    <property type="gene ID" value="G35344"/>
</dbReference>
<dbReference type="GO" id="GO:0003924">
    <property type="term" value="F:GTPase activity"/>
    <property type="evidence" value="ECO:0007669"/>
    <property type="project" value="InterPro"/>
</dbReference>
<dbReference type="PROSITE" id="PS51421">
    <property type="entry name" value="RAS"/>
    <property type="match status" value="1"/>
</dbReference>
<dbReference type="EnsemblMetazoa" id="G35344.2">
    <property type="protein sequence ID" value="G35344.2:cds"/>
    <property type="gene ID" value="G35344"/>
</dbReference>
<evidence type="ECO:0000313" key="4">
    <source>
        <dbReference type="Proteomes" id="UP000005408"/>
    </source>
</evidence>
<dbReference type="SMART" id="SM00175">
    <property type="entry name" value="RAB"/>
    <property type="match status" value="1"/>
</dbReference>
<dbReference type="InterPro" id="IPR005225">
    <property type="entry name" value="Small_GTP-bd"/>
</dbReference>
<dbReference type="SMART" id="SM00173">
    <property type="entry name" value="RAS"/>
    <property type="match status" value="1"/>
</dbReference>
<dbReference type="Pfam" id="PF00071">
    <property type="entry name" value="Ras"/>
    <property type="match status" value="1"/>
</dbReference>
<proteinExistence type="inferred from homology"/>
<evidence type="ECO:0000256" key="1">
    <source>
        <dbReference type="ARBA" id="ARBA00006270"/>
    </source>
</evidence>